<evidence type="ECO:0000313" key="2">
    <source>
        <dbReference type="Proteomes" id="UP001295794"/>
    </source>
</evidence>
<feature type="non-terminal residue" evidence="1">
    <location>
        <position position="1"/>
    </location>
</feature>
<comment type="caution">
    <text evidence="1">The sequence shown here is derived from an EMBL/GenBank/DDBJ whole genome shotgun (WGS) entry which is preliminary data.</text>
</comment>
<accession>A0AAD2K793</accession>
<name>A0AAD2K793_9AGAR</name>
<gene>
    <name evidence="1" type="ORF">MYCIT1_LOCUS34912</name>
</gene>
<proteinExistence type="predicted"/>
<dbReference type="EMBL" id="CAVNYO010000463">
    <property type="protein sequence ID" value="CAK5282833.1"/>
    <property type="molecule type" value="Genomic_DNA"/>
</dbReference>
<keyword evidence="2" id="KW-1185">Reference proteome</keyword>
<sequence>RSFLIQLEHVLSNHNRSFQSSPAHSRSLQALPSAQSPGASASLSSGELNLICVYAVVQCSPPDVRNISPTCRRCTEKGLVCEYNTSTVLNESVDSDYLRWSLTRTVPSAITVPPATSLDDVSPSRSWNDWEQISILPGGRTGELGCGSLPYTLAPPADFRPRYASRPYPDLALHWDPYQDQSPQVSCSYDWVEGTPQSKPLEIKTRVARTSSSSISIGARDRVLW</sequence>
<protein>
    <submittedName>
        <fullName evidence="1">Uncharacterized protein</fullName>
    </submittedName>
</protein>
<reference evidence="1" key="1">
    <citation type="submission" date="2023-11" db="EMBL/GenBank/DDBJ databases">
        <authorList>
            <person name="De Vega J J."/>
            <person name="De Vega J J."/>
        </authorList>
    </citation>
    <scope>NUCLEOTIDE SEQUENCE</scope>
</reference>
<dbReference type="Proteomes" id="UP001295794">
    <property type="component" value="Unassembled WGS sequence"/>
</dbReference>
<dbReference type="AlphaFoldDB" id="A0AAD2K793"/>
<evidence type="ECO:0000313" key="1">
    <source>
        <dbReference type="EMBL" id="CAK5282833.1"/>
    </source>
</evidence>
<organism evidence="1 2">
    <name type="scientific">Mycena citricolor</name>
    <dbReference type="NCBI Taxonomy" id="2018698"/>
    <lineage>
        <taxon>Eukaryota</taxon>
        <taxon>Fungi</taxon>
        <taxon>Dikarya</taxon>
        <taxon>Basidiomycota</taxon>
        <taxon>Agaricomycotina</taxon>
        <taxon>Agaricomycetes</taxon>
        <taxon>Agaricomycetidae</taxon>
        <taxon>Agaricales</taxon>
        <taxon>Marasmiineae</taxon>
        <taxon>Mycenaceae</taxon>
        <taxon>Mycena</taxon>
    </lineage>
</organism>